<evidence type="ECO:0000313" key="1">
    <source>
        <dbReference type="EMBL" id="VAW47222.1"/>
    </source>
</evidence>
<gene>
    <name evidence="1" type="ORF">MNBD_GAMMA02-1707</name>
</gene>
<proteinExistence type="predicted"/>
<sequence length="209" mass="22504">MNKLKVLGASASIILAATGVMAKSAPIAKHLAGPAEEIELMQKASPESAAIISKHAMIAIDLNQNQAGQYQWQKNILIDGDNPKALLFAVDKDNWQIDIKGQSTEKSSESQVIDYFSRETTLGMGDEQFPATQFDLQNLKAGRYKVGISAEMSAAGYLLVSSDSPYRLKSYVSTPGQLVGDVINVNASAFADEAEFSMVKSDLQLINSS</sequence>
<dbReference type="AlphaFoldDB" id="A0A3B0W7P2"/>
<name>A0A3B0W7P2_9ZZZZ</name>
<dbReference type="EMBL" id="UOFA01000328">
    <property type="protein sequence ID" value="VAW47222.1"/>
    <property type="molecule type" value="Genomic_DNA"/>
</dbReference>
<protein>
    <submittedName>
        <fullName evidence="1">Uncharacterized protein</fullName>
    </submittedName>
</protein>
<reference evidence="1" key="1">
    <citation type="submission" date="2018-06" db="EMBL/GenBank/DDBJ databases">
        <authorList>
            <person name="Zhirakovskaya E."/>
        </authorList>
    </citation>
    <scope>NUCLEOTIDE SEQUENCE</scope>
</reference>
<organism evidence="1">
    <name type="scientific">hydrothermal vent metagenome</name>
    <dbReference type="NCBI Taxonomy" id="652676"/>
    <lineage>
        <taxon>unclassified sequences</taxon>
        <taxon>metagenomes</taxon>
        <taxon>ecological metagenomes</taxon>
    </lineage>
</organism>
<accession>A0A3B0W7P2</accession>
<feature type="non-terminal residue" evidence="1">
    <location>
        <position position="209"/>
    </location>
</feature>